<proteinExistence type="predicted"/>
<evidence type="ECO:0008006" key="3">
    <source>
        <dbReference type="Google" id="ProtNLM"/>
    </source>
</evidence>
<reference evidence="2" key="1">
    <citation type="submission" date="2018-09" db="EMBL/GenBank/DDBJ databases">
        <authorList>
            <person name="Tuo L."/>
        </authorList>
    </citation>
    <scope>NUCLEOTIDE SEQUENCE [LARGE SCALE GENOMIC DNA]</scope>
    <source>
        <strain evidence="2">M2BS4Y-1</strain>
    </source>
</reference>
<organism evidence="1 2">
    <name type="scientific">Aureimonas flava</name>
    <dbReference type="NCBI Taxonomy" id="2320271"/>
    <lineage>
        <taxon>Bacteria</taxon>
        <taxon>Pseudomonadati</taxon>
        <taxon>Pseudomonadota</taxon>
        <taxon>Alphaproteobacteria</taxon>
        <taxon>Hyphomicrobiales</taxon>
        <taxon>Aurantimonadaceae</taxon>
        <taxon>Aureimonas</taxon>
    </lineage>
</organism>
<dbReference type="AlphaFoldDB" id="A0A3A1WPB9"/>
<dbReference type="SUPFAM" id="SSF53474">
    <property type="entry name" value="alpha/beta-Hydrolases"/>
    <property type="match status" value="1"/>
</dbReference>
<sequence length="293" mass="32138">MLGLAVGLLCAATASRAEPFAPFRDELFAYPQPVASLDDGRRLDVPYSEERDIDRRDEIPERRVRRAYVELRGLGAASERTLRTPDGLLRFATLGASRGGSTVLVFVHGRNGDRRLGLNDWSFGGNFNRLKNLLVRAGGTYVTVDGGRLDDADAGRVGLLLRELRREHPASTLILACASMGGQICWSLATSNAAPPIDAMVLLGTDSAPERFRALRSSRPEPMPVLIAHGTRDKVYAFDRQLAAYRSVRAAQPTYPIRFVGFEDGNHGTPIRMVDWRDTLNWIAGAVRPPGSP</sequence>
<dbReference type="Proteomes" id="UP000265750">
    <property type="component" value="Unassembled WGS sequence"/>
</dbReference>
<name>A0A3A1WPB9_9HYPH</name>
<evidence type="ECO:0000313" key="2">
    <source>
        <dbReference type="Proteomes" id="UP000265750"/>
    </source>
</evidence>
<dbReference type="InterPro" id="IPR029058">
    <property type="entry name" value="AB_hydrolase_fold"/>
</dbReference>
<accession>A0A3A1WPB9</accession>
<keyword evidence="2" id="KW-1185">Reference proteome</keyword>
<evidence type="ECO:0000313" key="1">
    <source>
        <dbReference type="EMBL" id="RIY03748.1"/>
    </source>
</evidence>
<protein>
    <recommendedName>
        <fullName evidence="3">Alpha/beta hydrolase</fullName>
    </recommendedName>
</protein>
<gene>
    <name evidence="1" type="ORF">D3218_03145</name>
</gene>
<dbReference type="EMBL" id="QYRN01000001">
    <property type="protein sequence ID" value="RIY03748.1"/>
    <property type="molecule type" value="Genomic_DNA"/>
</dbReference>
<comment type="caution">
    <text evidence="1">The sequence shown here is derived from an EMBL/GenBank/DDBJ whole genome shotgun (WGS) entry which is preliminary data.</text>
</comment>
<dbReference type="Gene3D" id="3.40.50.1820">
    <property type="entry name" value="alpha/beta hydrolase"/>
    <property type="match status" value="1"/>
</dbReference>